<name>A0A8C2V9U9_CHILA</name>
<feature type="signal peptide" evidence="1">
    <location>
        <begin position="1"/>
        <end position="20"/>
    </location>
</feature>
<feature type="domain" description="Ig-like" evidence="2">
    <location>
        <begin position="20"/>
        <end position="119"/>
    </location>
</feature>
<dbReference type="SUPFAM" id="SSF48726">
    <property type="entry name" value="Immunoglobulin"/>
    <property type="match status" value="1"/>
</dbReference>
<dbReference type="Pfam" id="PF07686">
    <property type="entry name" value="V-set"/>
    <property type="match status" value="1"/>
</dbReference>
<evidence type="ECO:0000256" key="1">
    <source>
        <dbReference type="SAM" id="SignalP"/>
    </source>
</evidence>
<protein>
    <recommendedName>
        <fullName evidence="2">Ig-like domain-containing protein</fullName>
    </recommendedName>
</protein>
<proteinExistence type="predicted"/>
<dbReference type="Ensembl" id="ENSCLAT00000012312.1">
    <property type="protein sequence ID" value="ENSCLAP00000012170.1"/>
    <property type="gene ID" value="ENSCLAG00000008390.1"/>
</dbReference>
<dbReference type="SMART" id="SM00406">
    <property type="entry name" value="IGv"/>
    <property type="match status" value="1"/>
</dbReference>
<feature type="chain" id="PRO_5034907864" description="Ig-like domain-containing protein" evidence="1">
    <location>
        <begin position="21"/>
        <end position="119"/>
    </location>
</feature>
<accession>A0A8C2V9U9</accession>
<keyword evidence="1" id="KW-0732">Signal</keyword>
<dbReference type="InterPro" id="IPR007110">
    <property type="entry name" value="Ig-like_dom"/>
</dbReference>
<dbReference type="PANTHER" id="PTHR23267">
    <property type="entry name" value="IMMUNOGLOBULIN LIGHT CHAIN"/>
    <property type="match status" value="1"/>
</dbReference>
<reference evidence="3" key="2">
    <citation type="submission" date="2025-09" db="UniProtKB">
        <authorList>
            <consortium name="Ensembl"/>
        </authorList>
    </citation>
    <scope>IDENTIFICATION</scope>
</reference>
<dbReference type="InterPro" id="IPR036179">
    <property type="entry name" value="Ig-like_dom_sf"/>
</dbReference>
<dbReference type="FunFam" id="2.60.40.10:FF:001230">
    <property type="entry name" value="Immunoglobulin kappa variable 8-16"/>
    <property type="match status" value="1"/>
</dbReference>
<dbReference type="InterPro" id="IPR050150">
    <property type="entry name" value="IgV_Light_Chain"/>
</dbReference>
<reference evidence="3" key="1">
    <citation type="submission" date="2025-08" db="UniProtKB">
        <authorList>
            <consortium name="Ensembl"/>
        </authorList>
    </citation>
    <scope>IDENTIFICATION</scope>
</reference>
<dbReference type="SMART" id="SM00409">
    <property type="entry name" value="IG"/>
    <property type="match status" value="1"/>
</dbReference>
<dbReference type="PROSITE" id="PS50835">
    <property type="entry name" value="IG_LIKE"/>
    <property type="match status" value="1"/>
</dbReference>
<dbReference type="AlphaFoldDB" id="A0A8C2V9U9"/>
<dbReference type="GeneTree" id="ENSGT00840000130051"/>
<dbReference type="InterPro" id="IPR013783">
    <property type="entry name" value="Ig-like_fold"/>
</dbReference>
<evidence type="ECO:0000259" key="2">
    <source>
        <dbReference type="PROSITE" id="PS50835"/>
    </source>
</evidence>
<dbReference type="Proteomes" id="UP000694398">
    <property type="component" value="Unassembled WGS sequence"/>
</dbReference>
<dbReference type="InterPro" id="IPR003599">
    <property type="entry name" value="Ig_sub"/>
</dbReference>
<sequence>MDFQAQILTFLLLSVTVSNGQIVLTQSPASLPASLGQTVTISCTASSSVSTSYLHWYQQKPRDSPKLLIYGTSNRASGVPARFSGSGSGTSYSLTISGVEAEDVAAYYCQQGSSIPFTQ</sequence>
<evidence type="ECO:0000313" key="4">
    <source>
        <dbReference type="Proteomes" id="UP000694398"/>
    </source>
</evidence>
<organism evidence="3 4">
    <name type="scientific">Chinchilla lanigera</name>
    <name type="common">Long-tailed chinchilla</name>
    <name type="synonym">Chinchilla villidera</name>
    <dbReference type="NCBI Taxonomy" id="34839"/>
    <lineage>
        <taxon>Eukaryota</taxon>
        <taxon>Metazoa</taxon>
        <taxon>Chordata</taxon>
        <taxon>Craniata</taxon>
        <taxon>Vertebrata</taxon>
        <taxon>Euteleostomi</taxon>
        <taxon>Mammalia</taxon>
        <taxon>Eutheria</taxon>
        <taxon>Euarchontoglires</taxon>
        <taxon>Glires</taxon>
        <taxon>Rodentia</taxon>
        <taxon>Hystricomorpha</taxon>
        <taxon>Chinchillidae</taxon>
        <taxon>Chinchilla</taxon>
    </lineage>
</organism>
<keyword evidence="4" id="KW-1185">Reference proteome</keyword>
<dbReference type="InterPro" id="IPR013106">
    <property type="entry name" value="Ig_V-set"/>
</dbReference>
<dbReference type="Gene3D" id="2.60.40.10">
    <property type="entry name" value="Immunoglobulins"/>
    <property type="match status" value="1"/>
</dbReference>
<evidence type="ECO:0000313" key="3">
    <source>
        <dbReference type="Ensembl" id="ENSCLAP00000012170.1"/>
    </source>
</evidence>